<dbReference type="GO" id="GO:0016020">
    <property type="term" value="C:membrane"/>
    <property type="evidence" value="ECO:0007669"/>
    <property type="project" value="TreeGrafter"/>
</dbReference>
<dbReference type="Gene3D" id="3.40.525.10">
    <property type="entry name" value="CRAL-TRIO lipid binding domain"/>
    <property type="match status" value="1"/>
</dbReference>
<evidence type="ECO:0000313" key="4">
    <source>
        <dbReference type="Proteomes" id="UP001168821"/>
    </source>
</evidence>
<comment type="caution">
    <text evidence="3">The sequence shown here is derived from an EMBL/GenBank/DDBJ whole genome shotgun (WGS) entry which is preliminary data.</text>
</comment>
<dbReference type="PROSITE" id="PS50191">
    <property type="entry name" value="CRAL_TRIO"/>
    <property type="match status" value="1"/>
</dbReference>
<dbReference type="PANTHER" id="PTHR10174">
    <property type="entry name" value="ALPHA-TOCOPHEROL TRANSFER PROTEIN-RELATED"/>
    <property type="match status" value="1"/>
</dbReference>
<proteinExistence type="predicted"/>
<protein>
    <recommendedName>
        <fullName evidence="2">CRAL-TRIO domain-containing protein</fullName>
    </recommendedName>
</protein>
<dbReference type="CDD" id="cd00170">
    <property type="entry name" value="SEC14"/>
    <property type="match status" value="1"/>
</dbReference>
<sequence>MVLIYKQVFSNRLKAVYLINAPYYVEKFVDLFKSVVKPKLVTRIHFCENSDDLIEKFRKEILPEDYGGEEKSLKELQDESTEEKKIVYYK</sequence>
<dbReference type="InterPro" id="IPR036865">
    <property type="entry name" value="CRAL-TRIO_dom_sf"/>
</dbReference>
<dbReference type="SUPFAM" id="SSF52087">
    <property type="entry name" value="CRAL/TRIO domain"/>
    <property type="match status" value="1"/>
</dbReference>
<gene>
    <name evidence="3" type="ORF">Zmor_005786</name>
</gene>
<dbReference type="Proteomes" id="UP001168821">
    <property type="component" value="Unassembled WGS sequence"/>
</dbReference>
<dbReference type="AlphaFoldDB" id="A0AA38MMB4"/>
<evidence type="ECO:0000256" key="1">
    <source>
        <dbReference type="SAM" id="MobiDB-lite"/>
    </source>
</evidence>
<name>A0AA38MMB4_9CUCU</name>
<dbReference type="InterPro" id="IPR001251">
    <property type="entry name" value="CRAL-TRIO_dom"/>
</dbReference>
<dbReference type="Pfam" id="PF00650">
    <property type="entry name" value="CRAL_TRIO"/>
    <property type="match status" value="1"/>
</dbReference>
<reference evidence="3" key="1">
    <citation type="journal article" date="2023" name="G3 (Bethesda)">
        <title>Whole genome assemblies of Zophobas morio and Tenebrio molitor.</title>
        <authorList>
            <person name="Kaur S."/>
            <person name="Stinson S.A."/>
            <person name="diCenzo G.C."/>
        </authorList>
    </citation>
    <scope>NUCLEOTIDE SEQUENCE</scope>
    <source>
        <strain evidence="3">QUZm001</strain>
    </source>
</reference>
<feature type="region of interest" description="Disordered" evidence="1">
    <location>
        <begin position="69"/>
        <end position="90"/>
    </location>
</feature>
<dbReference type="PANTHER" id="PTHR10174:SF222">
    <property type="entry name" value="GH10083P-RELATED"/>
    <property type="match status" value="1"/>
</dbReference>
<organism evidence="3 4">
    <name type="scientific">Zophobas morio</name>
    <dbReference type="NCBI Taxonomy" id="2755281"/>
    <lineage>
        <taxon>Eukaryota</taxon>
        <taxon>Metazoa</taxon>
        <taxon>Ecdysozoa</taxon>
        <taxon>Arthropoda</taxon>
        <taxon>Hexapoda</taxon>
        <taxon>Insecta</taxon>
        <taxon>Pterygota</taxon>
        <taxon>Neoptera</taxon>
        <taxon>Endopterygota</taxon>
        <taxon>Coleoptera</taxon>
        <taxon>Polyphaga</taxon>
        <taxon>Cucujiformia</taxon>
        <taxon>Tenebrionidae</taxon>
        <taxon>Zophobas</taxon>
    </lineage>
</organism>
<dbReference type="EMBL" id="JALNTZ010000002">
    <property type="protein sequence ID" value="KAJ3661389.1"/>
    <property type="molecule type" value="Genomic_DNA"/>
</dbReference>
<evidence type="ECO:0000313" key="3">
    <source>
        <dbReference type="EMBL" id="KAJ3661389.1"/>
    </source>
</evidence>
<accession>A0AA38MMB4</accession>
<keyword evidence="4" id="KW-1185">Reference proteome</keyword>
<dbReference type="GO" id="GO:1902936">
    <property type="term" value="F:phosphatidylinositol bisphosphate binding"/>
    <property type="evidence" value="ECO:0007669"/>
    <property type="project" value="TreeGrafter"/>
</dbReference>
<evidence type="ECO:0000259" key="2">
    <source>
        <dbReference type="PROSITE" id="PS50191"/>
    </source>
</evidence>
<feature type="domain" description="CRAL-TRIO" evidence="2">
    <location>
        <begin position="1"/>
        <end position="74"/>
    </location>
</feature>